<dbReference type="eggNOG" id="COG2823">
    <property type="taxonomic scope" value="Bacteria"/>
</dbReference>
<keyword evidence="4" id="KW-1185">Reference proteome</keyword>
<feature type="chain" id="PRO_5003230731" evidence="2">
    <location>
        <begin position="30"/>
        <end position="339"/>
    </location>
</feature>
<dbReference type="PROSITE" id="PS51257">
    <property type="entry name" value="PROKAR_LIPOPROTEIN"/>
    <property type="match status" value="1"/>
</dbReference>
<protein>
    <submittedName>
        <fullName evidence="3">Uncharacterized protein</fullName>
    </submittedName>
</protein>
<accession>E8X5I5</accession>
<sequence length="339" mass="34235">MIDARNGMRQGLTVGALALTLAFAGCKSAADKANDAAIAQAKQQATATGSPQQVVWTDKDGNTTTVVVQPPAQGQATQQVTTTVTKRQVSGGNTTQSTSTSTSMQPVVGPVVQQPVSGPVGPPGQYGTQQPVNGGPGYDNGASAPGAAYNGPAQSGPAPVGSGPVVSPLNMNVPRGTTLAIRVNQTINVKTSRAGDRFTGEIARPVVEEGREVIPTGTPVEGVIDASHRRGHFKGRSILELRLVAMRLNGTRYELDTRDNVRTKKGKGKRSAAFIGGGAGLGMLVGGVATGGVGLLVGGLAGGGAGTLVGGLTGNRDIVIPAESIVDFKLADDLAVSPM</sequence>
<feature type="compositionally biased region" description="Low complexity" evidence="1">
    <location>
        <begin position="94"/>
        <end position="125"/>
    </location>
</feature>
<gene>
    <name evidence="3" type="ordered locus">AciX9_3609</name>
</gene>
<dbReference type="STRING" id="1198114.AciX9_3609"/>
<organism evidence="4">
    <name type="scientific">Granulicella tundricola (strain ATCC BAA-1859 / DSM 23138 / MP5ACTX9)</name>
    <dbReference type="NCBI Taxonomy" id="1198114"/>
    <lineage>
        <taxon>Bacteria</taxon>
        <taxon>Pseudomonadati</taxon>
        <taxon>Acidobacteriota</taxon>
        <taxon>Terriglobia</taxon>
        <taxon>Terriglobales</taxon>
        <taxon>Acidobacteriaceae</taxon>
        <taxon>Granulicella</taxon>
    </lineage>
</organism>
<name>E8X5I5_GRATM</name>
<feature type="region of interest" description="Disordered" evidence="1">
    <location>
        <begin position="71"/>
        <end position="169"/>
    </location>
</feature>
<dbReference type="PaxDb" id="1198114-AciX9_3609"/>
<feature type="signal peptide" evidence="2">
    <location>
        <begin position="1"/>
        <end position="29"/>
    </location>
</feature>
<keyword evidence="2" id="KW-0732">Signal</keyword>
<proteinExistence type="predicted"/>
<dbReference type="KEGG" id="acm:AciX9_3609"/>
<evidence type="ECO:0000256" key="2">
    <source>
        <dbReference type="SAM" id="SignalP"/>
    </source>
</evidence>
<evidence type="ECO:0000313" key="4">
    <source>
        <dbReference type="Proteomes" id="UP000000343"/>
    </source>
</evidence>
<dbReference type="AlphaFoldDB" id="E8X5I5"/>
<feature type="compositionally biased region" description="Low complexity" evidence="1">
    <location>
        <begin position="151"/>
        <end position="168"/>
    </location>
</feature>
<evidence type="ECO:0000313" key="3">
    <source>
        <dbReference type="EMBL" id="ADW70612.1"/>
    </source>
</evidence>
<evidence type="ECO:0000256" key="1">
    <source>
        <dbReference type="SAM" id="MobiDB-lite"/>
    </source>
</evidence>
<dbReference type="EMBL" id="CP002480">
    <property type="protein sequence ID" value="ADW70612.1"/>
    <property type="molecule type" value="Genomic_DNA"/>
</dbReference>
<reference evidence="4" key="1">
    <citation type="submission" date="2011-01" db="EMBL/GenBank/DDBJ databases">
        <title>Complete sequence of chromosome of Acidobacterium sp. MP5ACTX9.</title>
        <authorList>
            <consortium name="US DOE Joint Genome Institute"/>
            <person name="Lucas S."/>
            <person name="Copeland A."/>
            <person name="Lapidus A."/>
            <person name="Cheng J.-F."/>
            <person name="Goodwin L."/>
            <person name="Pitluck S."/>
            <person name="Teshima H."/>
            <person name="Detter J.C."/>
            <person name="Han C."/>
            <person name="Tapia R."/>
            <person name="Land M."/>
            <person name="Hauser L."/>
            <person name="Kyrpides N."/>
            <person name="Ivanova N."/>
            <person name="Ovchinnikova G."/>
            <person name="Pagani I."/>
            <person name="Rawat S.R."/>
            <person name="Mannisto M."/>
            <person name="Haggblom M.M."/>
            <person name="Woyke T."/>
        </authorList>
    </citation>
    <scope>NUCLEOTIDE SEQUENCE [LARGE SCALE GENOMIC DNA]</scope>
    <source>
        <strain evidence="4">MP5ACTX9</strain>
    </source>
</reference>
<dbReference type="Proteomes" id="UP000000343">
    <property type="component" value="Chromosome"/>
</dbReference>
<dbReference type="RefSeq" id="WP_013581923.1">
    <property type="nucleotide sequence ID" value="NC_015064.1"/>
</dbReference>
<feature type="compositionally biased region" description="Low complexity" evidence="1">
    <location>
        <begin position="71"/>
        <end position="85"/>
    </location>
</feature>
<dbReference type="HOGENOM" id="CLU_813612_0_0_0"/>